<feature type="transmembrane region" description="Helical" evidence="1">
    <location>
        <begin position="42"/>
        <end position="60"/>
    </location>
</feature>
<keyword evidence="3" id="KW-1185">Reference proteome</keyword>
<gene>
    <name evidence="2" type="ORF">NHP164001_06080</name>
</gene>
<evidence type="ECO:0000313" key="2">
    <source>
        <dbReference type="EMBL" id="GAB0172595.1"/>
    </source>
</evidence>
<dbReference type="Proteomes" id="UP001562457">
    <property type="component" value="Unassembled WGS sequence"/>
</dbReference>
<keyword evidence="1" id="KW-0812">Transmembrane</keyword>
<dbReference type="EMBL" id="BAAFHN010000009">
    <property type="protein sequence ID" value="GAB0172595.1"/>
    <property type="molecule type" value="Genomic_DNA"/>
</dbReference>
<protein>
    <submittedName>
        <fullName evidence="2">Uncharacterized protein</fullName>
    </submittedName>
</protein>
<sequence>MPLAAVYLSDSVVGLGATGITSGLATLGMGGLLGLSGVVTEIGVVILSDIAAYQGVKWFISNNKLNKY</sequence>
<proteinExistence type="predicted"/>
<comment type="caution">
    <text evidence="2">The sequence shown here is derived from an EMBL/GenBank/DDBJ whole genome shotgun (WGS) entry which is preliminary data.</text>
</comment>
<reference evidence="2 3" key="1">
    <citation type="submission" date="2024-06" db="EMBL/GenBank/DDBJ databases">
        <title>Draft genome sequence of Helicobacter trogontum NHP16-4001.</title>
        <authorList>
            <person name="Rimbara E."/>
            <person name="Suzuki M."/>
        </authorList>
    </citation>
    <scope>NUCLEOTIDE SEQUENCE [LARGE SCALE GENOMIC DNA]</scope>
    <source>
        <strain evidence="2 3">NHP16-4001</strain>
    </source>
</reference>
<keyword evidence="1" id="KW-1133">Transmembrane helix</keyword>
<accession>A0ABQ0D2N4</accession>
<name>A0ABQ0D2N4_9HELI</name>
<organism evidence="2 3">
    <name type="scientific">Helicobacter trogontum</name>
    <dbReference type="NCBI Taxonomy" id="50960"/>
    <lineage>
        <taxon>Bacteria</taxon>
        <taxon>Pseudomonadati</taxon>
        <taxon>Campylobacterota</taxon>
        <taxon>Epsilonproteobacteria</taxon>
        <taxon>Campylobacterales</taxon>
        <taxon>Helicobacteraceae</taxon>
        <taxon>Helicobacter</taxon>
    </lineage>
</organism>
<evidence type="ECO:0000256" key="1">
    <source>
        <dbReference type="SAM" id="Phobius"/>
    </source>
</evidence>
<keyword evidence="1" id="KW-0472">Membrane</keyword>
<evidence type="ECO:0000313" key="3">
    <source>
        <dbReference type="Proteomes" id="UP001562457"/>
    </source>
</evidence>
<feature type="transmembrane region" description="Helical" evidence="1">
    <location>
        <begin position="12"/>
        <end position="36"/>
    </location>
</feature>